<dbReference type="PANTHER" id="PTHR28263">
    <property type="entry name" value="GOLGI TO ER TRAFFIC PROTEIN 2"/>
    <property type="match status" value="1"/>
</dbReference>
<keyword evidence="12" id="KW-1185">Reference proteome</keyword>
<feature type="compositionally biased region" description="Basic and acidic residues" evidence="9">
    <location>
        <begin position="1"/>
        <end position="10"/>
    </location>
</feature>
<feature type="compositionally biased region" description="Basic residues" evidence="9">
    <location>
        <begin position="11"/>
        <end position="20"/>
    </location>
</feature>
<dbReference type="InterPro" id="IPR014802">
    <property type="entry name" value="GET2"/>
</dbReference>
<dbReference type="GO" id="GO:0005789">
    <property type="term" value="C:endoplasmic reticulum membrane"/>
    <property type="evidence" value="ECO:0007669"/>
    <property type="project" value="UniProtKB-SubCell"/>
</dbReference>
<sequence>MGNLSEAEKRKILRERRQKKFANGGASSRLNKITGQSDSHLNTESPLDNPKNEPVLPSAAQKIEDDDFGQHITDDSMPAPETENVPQVELLKQLASMQNEGFESTPDLFSLLSSMQKNGIPNDATNGSATNIPVEPLVDPVMLNYHNFLVNRLKAWTIVLKWICLVPFLYLVTRQNDVESVLSTGALDKLTDPTNFFMIFTSFEIVATSIYYQRLQTIEKNNKVNTLDNNSKIVKMISMVPEGILPIGNIKGKVVTLLQYWDVLSMFISDICLVLIAIGIFQRL</sequence>
<evidence type="ECO:0000256" key="10">
    <source>
        <dbReference type="SAM" id="Phobius"/>
    </source>
</evidence>
<proteinExistence type="inferred from homology"/>
<dbReference type="GO" id="GO:0006890">
    <property type="term" value="P:retrograde vesicle-mediated transport, Golgi to endoplasmic reticulum"/>
    <property type="evidence" value="ECO:0007669"/>
    <property type="project" value="TreeGrafter"/>
</dbReference>
<keyword evidence="3 8" id="KW-0256">Endoplasmic reticulum</keyword>
<keyword evidence="7 8" id="KW-0472">Membrane</keyword>
<evidence type="ECO:0000313" key="11">
    <source>
        <dbReference type="EMBL" id="KAG0664112.1"/>
    </source>
</evidence>
<keyword evidence="4 8" id="KW-0931">ER-Golgi transport</keyword>
<dbReference type="Pfam" id="PF08690">
    <property type="entry name" value="GET2"/>
    <property type="match status" value="1"/>
</dbReference>
<feature type="transmembrane region" description="Helical" evidence="10">
    <location>
        <begin position="263"/>
        <end position="281"/>
    </location>
</feature>
<name>A0A9P6W570_MAUEX</name>
<comment type="subunit">
    <text evidence="8">Component of the Golgi to ER traffic (GET) complex, which is composed of GET1, GET2 and GET3. Within the complex, GET1 and GET2 form a heterotetramer which is stabilized by phosphatidylinositol binding and which binds to the GET3 homodimer.</text>
</comment>
<comment type="subcellular location">
    <subcellularLocation>
        <location evidence="8">Endoplasmic reticulum membrane</location>
        <topology evidence="8">Multi-pass membrane protein</topology>
    </subcellularLocation>
    <subcellularLocation>
        <location evidence="8">Golgi apparatus membrane</location>
        <topology evidence="8">Multi-pass membrane protein</topology>
    </subcellularLocation>
</comment>
<accession>A0A9P6W570</accession>
<comment type="caution">
    <text evidence="11">The sequence shown here is derived from an EMBL/GenBank/DDBJ whole genome shotgun (WGS) entry which is preliminary data.</text>
</comment>
<gene>
    <name evidence="8 11" type="primary">GET2</name>
    <name evidence="11" type="ORF">C6P45_000692</name>
</gene>
<evidence type="ECO:0000256" key="9">
    <source>
        <dbReference type="SAM" id="MobiDB-lite"/>
    </source>
</evidence>
<feature type="topological domain" description="Cytoplasmic" evidence="8">
    <location>
        <begin position="1"/>
        <end position="152"/>
    </location>
</feature>
<dbReference type="Proteomes" id="UP000750334">
    <property type="component" value="Unassembled WGS sequence"/>
</dbReference>
<comment type="similarity">
    <text evidence="8">Belongs to the GET2 family.</text>
</comment>
<keyword evidence="1 8" id="KW-0813">Transport</keyword>
<keyword evidence="5 8" id="KW-1133">Transmembrane helix</keyword>
<dbReference type="GO" id="GO:0043529">
    <property type="term" value="C:GET complex"/>
    <property type="evidence" value="ECO:0007669"/>
    <property type="project" value="UniProtKB-UniRule"/>
</dbReference>
<comment type="function">
    <text evidence="8">Required for the post-translational delivery of tail-anchored (TA) proteins to the endoplasmic reticulum. Together with GET1, acts as a membrane receptor for soluble GET3, which recognizes and selectively binds the transmembrane domain of TA proteins in the cytosol. The GET complex cooperates with the HDEL receptor ERD2 to mediate the ATP-dependent retrieval of resident ER proteins that contain a C-terminal H-D-E-L retention signal from the Golgi to the ER.</text>
</comment>
<dbReference type="AlphaFoldDB" id="A0A9P6W570"/>
<organism evidence="11 12">
    <name type="scientific">Maudiozyma exigua</name>
    <name type="common">Yeast</name>
    <name type="synonym">Kazachstania exigua</name>
    <dbReference type="NCBI Taxonomy" id="34358"/>
    <lineage>
        <taxon>Eukaryota</taxon>
        <taxon>Fungi</taxon>
        <taxon>Dikarya</taxon>
        <taxon>Ascomycota</taxon>
        <taxon>Saccharomycotina</taxon>
        <taxon>Saccharomycetes</taxon>
        <taxon>Saccharomycetales</taxon>
        <taxon>Saccharomycetaceae</taxon>
        <taxon>Maudiozyma</taxon>
    </lineage>
</organism>
<evidence type="ECO:0000256" key="8">
    <source>
        <dbReference type="HAMAP-Rule" id="MF_03114"/>
    </source>
</evidence>
<feature type="topological domain" description="Lumenal" evidence="8">
    <location>
        <position position="284"/>
    </location>
</feature>
<dbReference type="HAMAP" id="MF_03114">
    <property type="entry name" value="Get2"/>
    <property type="match status" value="1"/>
</dbReference>
<dbReference type="OrthoDB" id="4097053at2759"/>
<dbReference type="PANTHER" id="PTHR28263:SF1">
    <property type="entry name" value="GOLGI TO ER TRAFFIC PROTEIN 2"/>
    <property type="match status" value="1"/>
</dbReference>
<keyword evidence="6 8" id="KW-0333">Golgi apparatus</keyword>
<evidence type="ECO:0000256" key="6">
    <source>
        <dbReference type="ARBA" id="ARBA00023034"/>
    </source>
</evidence>
<evidence type="ECO:0000256" key="1">
    <source>
        <dbReference type="ARBA" id="ARBA00022448"/>
    </source>
</evidence>
<dbReference type="GO" id="GO:0045048">
    <property type="term" value="P:protein insertion into ER membrane"/>
    <property type="evidence" value="ECO:0007669"/>
    <property type="project" value="UniProtKB-UniRule"/>
</dbReference>
<feature type="topological domain" description="Cytoplasmic" evidence="8">
    <location>
        <begin position="216"/>
        <end position="262"/>
    </location>
</feature>
<feature type="region of interest" description="Disordered" evidence="9">
    <location>
        <begin position="1"/>
        <end position="55"/>
    </location>
</feature>
<evidence type="ECO:0000256" key="5">
    <source>
        <dbReference type="ARBA" id="ARBA00022989"/>
    </source>
</evidence>
<dbReference type="InterPro" id="IPR028143">
    <property type="entry name" value="Get2/sif1"/>
</dbReference>
<evidence type="ECO:0000256" key="7">
    <source>
        <dbReference type="ARBA" id="ARBA00023136"/>
    </source>
</evidence>
<evidence type="ECO:0000256" key="3">
    <source>
        <dbReference type="ARBA" id="ARBA00022824"/>
    </source>
</evidence>
<dbReference type="GO" id="GO:0000139">
    <property type="term" value="C:Golgi membrane"/>
    <property type="evidence" value="ECO:0007669"/>
    <property type="project" value="UniProtKB-SubCell"/>
</dbReference>
<dbReference type="EMBL" id="PUHR01000124">
    <property type="protein sequence ID" value="KAG0664112.1"/>
    <property type="molecule type" value="Genomic_DNA"/>
</dbReference>
<evidence type="ECO:0000256" key="4">
    <source>
        <dbReference type="ARBA" id="ARBA00022892"/>
    </source>
</evidence>
<evidence type="ECO:0000256" key="2">
    <source>
        <dbReference type="ARBA" id="ARBA00022692"/>
    </source>
</evidence>
<comment type="caution">
    <text evidence="8">Lacks conserved residue(s) required for the propagation of feature annotation.</text>
</comment>
<keyword evidence="2 8" id="KW-0812">Transmembrane</keyword>
<reference evidence="11 12" key="1">
    <citation type="submission" date="2020-11" db="EMBL/GenBank/DDBJ databases">
        <title>Kefir isolates.</title>
        <authorList>
            <person name="Marcisauskas S."/>
            <person name="Kim Y."/>
            <person name="Blasche S."/>
        </authorList>
    </citation>
    <scope>NUCLEOTIDE SEQUENCE [LARGE SCALE GENOMIC DNA]</scope>
    <source>
        <strain evidence="11 12">OG2</strain>
    </source>
</reference>
<protein>
    <recommendedName>
        <fullName evidence="8">Golgi to ER traffic protein 2</fullName>
    </recommendedName>
</protein>
<feature type="compositionally biased region" description="Polar residues" evidence="9">
    <location>
        <begin position="25"/>
        <end position="46"/>
    </location>
</feature>
<evidence type="ECO:0000313" key="12">
    <source>
        <dbReference type="Proteomes" id="UP000750334"/>
    </source>
</evidence>